<evidence type="ECO:0000259" key="11">
    <source>
        <dbReference type="PROSITE" id="PS51161"/>
    </source>
</evidence>
<dbReference type="InterPro" id="IPR003796">
    <property type="entry name" value="RNR_NrdR-like"/>
</dbReference>
<dbReference type="PROSITE" id="PS51161">
    <property type="entry name" value="ATP_CONE"/>
    <property type="match status" value="1"/>
</dbReference>
<comment type="similarity">
    <text evidence="10">Belongs to the NrdR family.</text>
</comment>
<keyword evidence="1 10" id="KW-0678">Repressor</keyword>
<dbReference type="Pfam" id="PF03477">
    <property type="entry name" value="ATP-cone"/>
    <property type="match status" value="1"/>
</dbReference>
<keyword evidence="8 10" id="KW-0238">DNA-binding</keyword>
<evidence type="ECO:0000256" key="2">
    <source>
        <dbReference type="ARBA" id="ARBA00022723"/>
    </source>
</evidence>
<comment type="caution">
    <text evidence="12">The sequence shown here is derived from an EMBL/GenBank/DDBJ whole genome shotgun (WGS) entry which is preliminary data.</text>
</comment>
<evidence type="ECO:0000256" key="9">
    <source>
        <dbReference type="ARBA" id="ARBA00023163"/>
    </source>
</evidence>
<dbReference type="EMBL" id="JADEXQ010000121">
    <property type="protein sequence ID" value="MBE9032725.1"/>
    <property type="molecule type" value="Genomic_DNA"/>
</dbReference>
<evidence type="ECO:0000256" key="10">
    <source>
        <dbReference type="HAMAP-Rule" id="MF_00440"/>
    </source>
</evidence>
<dbReference type="GO" id="GO:0045892">
    <property type="term" value="P:negative regulation of DNA-templated transcription"/>
    <property type="evidence" value="ECO:0007669"/>
    <property type="project" value="UniProtKB-UniRule"/>
</dbReference>
<reference evidence="12" key="1">
    <citation type="submission" date="2020-10" db="EMBL/GenBank/DDBJ databases">
        <authorList>
            <person name="Castelo-Branco R."/>
            <person name="Eusebio N."/>
            <person name="Adriana R."/>
            <person name="Vieira A."/>
            <person name="Brugerolle De Fraissinette N."/>
            <person name="Rezende De Castro R."/>
            <person name="Schneider M.P."/>
            <person name="Vasconcelos V."/>
            <person name="Leao P.N."/>
        </authorList>
    </citation>
    <scope>NUCLEOTIDE SEQUENCE</scope>
    <source>
        <strain evidence="12">LEGE 11480</strain>
    </source>
</reference>
<dbReference type="GO" id="GO:0003677">
    <property type="term" value="F:DNA binding"/>
    <property type="evidence" value="ECO:0007669"/>
    <property type="project" value="UniProtKB-KW"/>
</dbReference>
<evidence type="ECO:0000256" key="8">
    <source>
        <dbReference type="ARBA" id="ARBA00023125"/>
    </source>
</evidence>
<name>A0A928VUB6_9CYAN</name>
<dbReference type="GO" id="GO:0006351">
    <property type="term" value="P:DNA-templated transcription"/>
    <property type="evidence" value="ECO:0007669"/>
    <property type="project" value="InterPro"/>
</dbReference>
<keyword evidence="2 10" id="KW-0479">Metal-binding</keyword>
<dbReference type="SMART" id="SM00440">
    <property type="entry name" value="ZnF_C2C2"/>
    <property type="match status" value="1"/>
</dbReference>
<keyword evidence="4 10" id="KW-0863">Zinc-finger</keyword>
<dbReference type="GO" id="GO:0005524">
    <property type="term" value="F:ATP binding"/>
    <property type="evidence" value="ECO:0007669"/>
    <property type="project" value="UniProtKB-UniRule"/>
</dbReference>
<evidence type="ECO:0000256" key="4">
    <source>
        <dbReference type="ARBA" id="ARBA00022771"/>
    </source>
</evidence>
<sequence>MRCPACHNLENRVLESRSADGGQSVRRRRECLKCGHRFTTYERIEVVPMMVIKRNGQREIFDRQKLQQGISLACDKTTVLQPAIENLASNVESDLQQLPGREVESSKIGEVVLQHLRGLNEVAYIRFASVYSQFQSIDDFMQVLDHIRSRTEDTLTQVS</sequence>
<evidence type="ECO:0000256" key="3">
    <source>
        <dbReference type="ARBA" id="ARBA00022741"/>
    </source>
</evidence>
<dbReference type="AlphaFoldDB" id="A0A928VUB6"/>
<evidence type="ECO:0000256" key="5">
    <source>
        <dbReference type="ARBA" id="ARBA00022833"/>
    </source>
</evidence>
<dbReference type="Pfam" id="PF22811">
    <property type="entry name" value="Zn_ribbon_NrdR"/>
    <property type="match status" value="1"/>
</dbReference>
<proteinExistence type="inferred from homology"/>
<evidence type="ECO:0000313" key="12">
    <source>
        <dbReference type="EMBL" id="MBE9032725.1"/>
    </source>
</evidence>
<feature type="zinc finger region" evidence="10">
    <location>
        <begin position="3"/>
        <end position="34"/>
    </location>
</feature>
<protein>
    <recommendedName>
        <fullName evidence="10">Transcriptional repressor NrdR</fullName>
    </recommendedName>
</protein>
<keyword evidence="7 10" id="KW-0805">Transcription regulation</keyword>
<dbReference type="HAMAP" id="MF_00440">
    <property type="entry name" value="NrdR"/>
    <property type="match status" value="1"/>
</dbReference>
<keyword evidence="6 10" id="KW-0067">ATP-binding</keyword>
<dbReference type="InterPro" id="IPR005144">
    <property type="entry name" value="ATP-cone_dom"/>
</dbReference>
<dbReference type="NCBIfam" id="TIGR00244">
    <property type="entry name" value="transcriptional regulator NrdR"/>
    <property type="match status" value="1"/>
</dbReference>
<evidence type="ECO:0000256" key="7">
    <source>
        <dbReference type="ARBA" id="ARBA00023015"/>
    </source>
</evidence>
<dbReference type="PANTHER" id="PTHR30455:SF2">
    <property type="entry name" value="TRANSCRIPTIONAL REPRESSOR NRDR"/>
    <property type="match status" value="1"/>
</dbReference>
<comment type="cofactor">
    <cofactor evidence="10">
        <name>Zn(2+)</name>
        <dbReference type="ChEBI" id="CHEBI:29105"/>
    </cofactor>
    <text evidence="10">Binds 1 zinc ion.</text>
</comment>
<feature type="domain" description="ATP-cone" evidence="11">
    <location>
        <begin position="49"/>
        <end position="139"/>
    </location>
</feature>
<evidence type="ECO:0000256" key="1">
    <source>
        <dbReference type="ARBA" id="ARBA00022491"/>
    </source>
</evidence>
<dbReference type="Proteomes" id="UP000625316">
    <property type="component" value="Unassembled WGS sequence"/>
</dbReference>
<accession>A0A928VUB6</accession>
<keyword evidence="3 10" id="KW-0547">Nucleotide-binding</keyword>
<dbReference type="RefSeq" id="WP_264327542.1">
    <property type="nucleotide sequence ID" value="NZ_JADEXQ010000121.1"/>
</dbReference>
<dbReference type="InterPro" id="IPR001222">
    <property type="entry name" value="Znf_TFIIS"/>
</dbReference>
<gene>
    <name evidence="10 12" type="primary">nrdR</name>
    <name evidence="12" type="ORF">IQ266_23595</name>
</gene>
<evidence type="ECO:0000256" key="6">
    <source>
        <dbReference type="ARBA" id="ARBA00022840"/>
    </source>
</evidence>
<keyword evidence="9 10" id="KW-0804">Transcription</keyword>
<keyword evidence="5 10" id="KW-0862">Zinc</keyword>
<evidence type="ECO:0000313" key="13">
    <source>
        <dbReference type="Proteomes" id="UP000625316"/>
    </source>
</evidence>
<dbReference type="GO" id="GO:0008270">
    <property type="term" value="F:zinc ion binding"/>
    <property type="evidence" value="ECO:0007669"/>
    <property type="project" value="UniProtKB-UniRule"/>
</dbReference>
<organism evidence="12 13">
    <name type="scientific">Romeriopsis navalis LEGE 11480</name>
    <dbReference type="NCBI Taxonomy" id="2777977"/>
    <lineage>
        <taxon>Bacteria</taxon>
        <taxon>Bacillati</taxon>
        <taxon>Cyanobacteriota</taxon>
        <taxon>Cyanophyceae</taxon>
        <taxon>Leptolyngbyales</taxon>
        <taxon>Leptolyngbyaceae</taxon>
        <taxon>Romeriopsis</taxon>
        <taxon>Romeriopsis navalis</taxon>
    </lineage>
</organism>
<keyword evidence="13" id="KW-1185">Reference proteome</keyword>
<dbReference type="PANTHER" id="PTHR30455">
    <property type="entry name" value="TRANSCRIPTIONAL REPRESSOR NRDR"/>
    <property type="match status" value="1"/>
</dbReference>
<dbReference type="InterPro" id="IPR055173">
    <property type="entry name" value="NrdR-like_N"/>
</dbReference>
<comment type="function">
    <text evidence="10">Negatively regulates transcription of bacterial ribonucleotide reductase nrd genes and operons by binding to NrdR-boxes.</text>
</comment>